<dbReference type="GO" id="GO:0006897">
    <property type="term" value="P:endocytosis"/>
    <property type="evidence" value="ECO:0007669"/>
    <property type="project" value="TreeGrafter"/>
</dbReference>
<dbReference type="PANTHER" id="PTHR11216">
    <property type="entry name" value="EH DOMAIN"/>
    <property type="match status" value="1"/>
</dbReference>
<evidence type="ECO:0000259" key="2">
    <source>
        <dbReference type="PROSITE" id="PS50031"/>
    </source>
</evidence>
<dbReference type="GO" id="GO:0005509">
    <property type="term" value="F:calcium ion binding"/>
    <property type="evidence" value="ECO:0007669"/>
    <property type="project" value="InterPro"/>
</dbReference>
<keyword evidence="4" id="KW-0675">Receptor</keyword>
<feature type="domain" description="EH" evidence="2">
    <location>
        <begin position="1"/>
        <end position="64"/>
    </location>
</feature>
<dbReference type="Gene3D" id="1.10.238.10">
    <property type="entry name" value="EF-hand"/>
    <property type="match status" value="3"/>
</dbReference>
<dbReference type="InterPro" id="IPR018247">
    <property type="entry name" value="EF_Hand_1_Ca_BS"/>
</dbReference>
<dbReference type="PANTHER" id="PTHR11216:SF174">
    <property type="entry name" value="GH06923P"/>
    <property type="match status" value="1"/>
</dbReference>
<dbReference type="InterPro" id="IPR011992">
    <property type="entry name" value="EF-hand-dom_pair"/>
</dbReference>
<dbReference type="Proteomes" id="UP000078540">
    <property type="component" value="Unassembled WGS sequence"/>
</dbReference>
<dbReference type="SMART" id="SM00054">
    <property type="entry name" value="EFh"/>
    <property type="match status" value="2"/>
</dbReference>
<dbReference type="GO" id="GO:0016197">
    <property type="term" value="P:endosomal transport"/>
    <property type="evidence" value="ECO:0007669"/>
    <property type="project" value="TreeGrafter"/>
</dbReference>
<organism evidence="4 5">
    <name type="scientific">Atta colombica</name>
    <dbReference type="NCBI Taxonomy" id="520822"/>
    <lineage>
        <taxon>Eukaryota</taxon>
        <taxon>Metazoa</taxon>
        <taxon>Ecdysozoa</taxon>
        <taxon>Arthropoda</taxon>
        <taxon>Hexapoda</taxon>
        <taxon>Insecta</taxon>
        <taxon>Pterygota</taxon>
        <taxon>Neoptera</taxon>
        <taxon>Endopterygota</taxon>
        <taxon>Hymenoptera</taxon>
        <taxon>Apocrita</taxon>
        <taxon>Aculeata</taxon>
        <taxon>Formicoidea</taxon>
        <taxon>Formicidae</taxon>
        <taxon>Myrmicinae</taxon>
        <taxon>Atta</taxon>
    </lineage>
</organism>
<dbReference type="AlphaFoldDB" id="A0A151I422"/>
<dbReference type="STRING" id="520822.A0A151I422"/>
<keyword evidence="5" id="KW-1185">Reference proteome</keyword>
<evidence type="ECO:0000313" key="5">
    <source>
        <dbReference type="Proteomes" id="UP000078540"/>
    </source>
</evidence>
<dbReference type="GO" id="GO:0045296">
    <property type="term" value="F:cadherin binding"/>
    <property type="evidence" value="ECO:0007669"/>
    <property type="project" value="TreeGrafter"/>
</dbReference>
<evidence type="ECO:0000256" key="1">
    <source>
        <dbReference type="ARBA" id="ARBA00022837"/>
    </source>
</evidence>
<dbReference type="InterPro" id="IPR002048">
    <property type="entry name" value="EF_hand_dom"/>
</dbReference>
<dbReference type="PROSITE" id="PS00018">
    <property type="entry name" value="EF_HAND_1"/>
    <property type="match status" value="2"/>
</dbReference>
<evidence type="ECO:0000259" key="3">
    <source>
        <dbReference type="PROSITE" id="PS50222"/>
    </source>
</evidence>
<gene>
    <name evidence="4" type="ORF">ALC53_05457</name>
</gene>
<dbReference type="GO" id="GO:0030132">
    <property type="term" value="C:clathrin coat of coated pit"/>
    <property type="evidence" value="ECO:0007669"/>
    <property type="project" value="TreeGrafter"/>
</dbReference>
<dbReference type="CDD" id="cd00052">
    <property type="entry name" value="EH"/>
    <property type="match status" value="1"/>
</dbReference>
<dbReference type="Pfam" id="PF13202">
    <property type="entry name" value="EF-hand_5"/>
    <property type="match status" value="1"/>
</dbReference>
<dbReference type="PROSITE" id="PS50031">
    <property type="entry name" value="EH"/>
    <property type="match status" value="3"/>
</dbReference>
<dbReference type="PROSITE" id="PS50222">
    <property type="entry name" value="EF_HAND_2"/>
    <property type="match status" value="1"/>
</dbReference>
<dbReference type="EMBL" id="KQ976466">
    <property type="protein sequence ID" value="KYM84220.1"/>
    <property type="molecule type" value="Genomic_DNA"/>
</dbReference>
<dbReference type="InterPro" id="IPR000261">
    <property type="entry name" value="EH_dom"/>
</dbReference>
<name>A0A151I422_9HYME</name>
<feature type="domain" description="EH" evidence="2">
    <location>
        <begin position="99"/>
        <end position="158"/>
    </location>
</feature>
<evidence type="ECO:0000313" key="4">
    <source>
        <dbReference type="EMBL" id="KYM84220.1"/>
    </source>
</evidence>
<protein>
    <submittedName>
        <fullName evidence="4">Epidermal growth factor receptor substrate 15</fullName>
    </submittedName>
</protein>
<sequence length="212" mass="23377">MDAARFLKKSQLSDVILSKIWDMADPQSRGSLDKSGLFVALKLCALAQTGKDLNISNLSLELPPPKMGDIPVIPQKVMTNALPVITSVNNGDWSINPTERAKYDQLFDSLQPSNGYISGNKVKGVLMDSKLPLDTLGKIWDLADMDKDGMLDRHEFVVTSAQHWVVSAEDQIAAEKLFLQADMDRDGFVSGLEIKDVFLQSGLPHSVLAHIW</sequence>
<dbReference type="SUPFAM" id="SSF47473">
    <property type="entry name" value="EF-hand"/>
    <property type="match status" value="3"/>
</dbReference>
<feature type="domain" description="EH" evidence="2">
    <location>
        <begin position="170"/>
        <end position="212"/>
    </location>
</feature>
<dbReference type="Pfam" id="PF12763">
    <property type="entry name" value="EH"/>
    <property type="match status" value="2"/>
</dbReference>
<accession>A0A151I422</accession>
<dbReference type="SMART" id="SM00027">
    <property type="entry name" value="EH"/>
    <property type="match status" value="2"/>
</dbReference>
<reference evidence="4 5" key="1">
    <citation type="submission" date="2015-09" db="EMBL/GenBank/DDBJ databases">
        <title>Atta colombica WGS genome.</title>
        <authorList>
            <person name="Nygaard S."/>
            <person name="Hu H."/>
            <person name="Boomsma J."/>
            <person name="Zhang G."/>
        </authorList>
    </citation>
    <scope>NUCLEOTIDE SEQUENCE [LARGE SCALE GENOMIC DNA]</scope>
    <source>
        <strain evidence="4">Treedump-2</strain>
        <tissue evidence="4">Whole body</tissue>
    </source>
</reference>
<feature type="domain" description="EF-hand" evidence="3">
    <location>
        <begin position="169"/>
        <end position="204"/>
    </location>
</feature>
<keyword evidence="1" id="KW-0106">Calcium</keyword>
<proteinExistence type="predicted"/>